<evidence type="ECO:0000256" key="2">
    <source>
        <dbReference type="ARBA" id="ARBA00008834"/>
    </source>
</evidence>
<dbReference type="GO" id="GO:0005975">
    <property type="term" value="P:carbohydrate metabolic process"/>
    <property type="evidence" value="ECO:0007669"/>
    <property type="project" value="InterPro"/>
</dbReference>
<protein>
    <submittedName>
        <fullName evidence="9">Uncharacterized protein</fullName>
    </submittedName>
</protein>
<keyword evidence="10" id="KW-1185">Reference proteome</keyword>
<dbReference type="Pfam" id="PF00295">
    <property type="entry name" value="Glyco_hydro_28"/>
    <property type="match status" value="1"/>
</dbReference>
<evidence type="ECO:0000256" key="3">
    <source>
        <dbReference type="ARBA" id="ARBA00022512"/>
    </source>
</evidence>
<evidence type="ECO:0000256" key="1">
    <source>
        <dbReference type="ARBA" id="ARBA00004191"/>
    </source>
</evidence>
<dbReference type="InterPro" id="IPR000743">
    <property type="entry name" value="Glyco_hydro_28"/>
</dbReference>
<accession>A0AAP0KED1</accession>
<keyword evidence="6 8" id="KW-0326">Glycosidase</keyword>
<dbReference type="AlphaFoldDB" id="A0AAP0KED1"/>
<proteinExistence type="inferred from homology"/>
<dbReference type="GO" id="GO:0071555">
    <property type="term" value="P:cell wall organization"/>
    <property type="evidence" value="ECO:0007669"/>
    <property type="project" value="UniProtKB-KW"/>
</dbReference>
<evidence type="ECO:0000256" key="5">
    <source>
        <dbReference type="ARBA" id="ARBA00022801"/>
    </source>
</evidence>
<comment type="subcellular location">
    <subcellularLocation>
        <location evidence="1">Secreted</location>
        <location evidence="1">Cell wall</location>
    </subcellularLocation>
</comment>
<evidence type="ECO:0000313" key="9">
    <source>
        <dbReference type="EMBL" id="KAK9149655.1"/>
    </source>
</evidence>
<dbReference type="GO" id="GO:0004650">
    <property type="term" value="F:polygalacturonase activity"/>
    <property type="evidence" value="ECO:0007669"/>
    <property type="project" value="InterPro"/>
</dbReference>
<dbReference type="Proteomes" id="UP001419268">
    <property type="component" value="Unassembled WGS sequence"/>
</dbReference>
<evidence type="ECO:0000256" key="6">
    <source>
        <dbReference type="ARBA" id="ARBA00023295"/>
    </source>
</evidence>
<keyword evidence="5 8" id="KW-0378">Hydrolase</keyword>
<evidence type="ECO:0000313" key="10">
    <source>
        <dbReference type="Proteomes" id="UP001419268"/>
    </source>
</evidence>
<reference evidence="9 10" key="1">
    <citation type="submission" date="2024-01" db="EMBL/GenBank/DDBJ databases">
        <title>Genome assemblies of Stephania.</title>
        <authorList>
            <person name="Yang L."/>
        </authorList>
    </citation>
    <scope>NUCLEOTIDE SEQUENCE [LARGE SCALE GENOMIC DNA]</scope>
    <source>
        <strain evidence="9">JXDWG</strain>
        <tissue evidence="9">Leaf</tissue>
    </source>
</reference>
<evidence type="ECO:0000256" key="8">
    <source>
        <dbReference type="RuleBase" id="RU361169"/>
    </source>
</evidence>
<evidence type="ECO:0000256" key="4">
    <source>
        <dbReference type="ARBA" id="ARBA00022525"/>
    </source>
</evidence>
<keyword evidence="7" id="KW-0961">Cell wall biogenesis/degradation</keyword>
<sequence length="85" mass="9130">MYVPQGKSFLLNPINFYGPCNSNGVIIQAIKLLKCNKTSVRDVEFVDSPQVHLVAFGCNGVGANNVSIRSPGDIPNTDGIHLQST</sequence>
<evidence type="ECO:0000256" key="7">
    <source>
        <dbReference type="ARBA" id="ARBA00023316"/>
    </source>
</evidence>
<comment type="caution">
    <text evidence="9">The sequence shown here is derived from an EMBL/GenBank/DDBJ whole genome shotgun (WGS) entry which is preliminary data.</text>
</comment>
<dbReference type="InterPro" id="IPR012334">
    <property type="entry name" value="Pectin_lyas_fold"/>
</dbReference>
<comment type="similarity">
    <text evidence="2 8">Belongs to the glycosyl hydrolase 28 family.</text>
</comment>
<dbReference type="SUPFAM" id="SSF51126">
    <property type="entry name" value="Pectin lyase-like"/>
    <property type="match status" value="1"/>
</dbReference>
<dbReference type="PANTHER" id="PTHR31375">
    <property type="match status" value="1"/>
</dbReference>
<dbReference type="EMBL" id="JBBNAG010000003">
    <property type="protein sequence ID" value="KAK9149655.1"/>
    <property type="molecule type" value="Genomic_DNA"/>
</dbReference>
<dbReference type="InterPro" id="IPR011050">
    <property type="entry name" value="Pectin_lyase_fold/virulence"/>
</dbReference>
<organism evidence="9 10">
    <name type="scientific">Stephania cephalantha</name>
    <dbReference type="NCBI Taxonomy" id="152367"/>
    <lineage>
        <taxon>Eukaryota</taxon>
        <taxon>Viridiplantae</taxon>
        <taxon>Streptophyta</taxon>
        <taxon>Embryophyta</taxon>
        <taxon>Tracheophyta</taxon>
        <taxon>Spermatophyta</taxon>
        <taxon>Magnoliopsida</taxon>
        <taxon>Ranunculales</taxon>
        <taxon>Menispermaceae</taxon>
        <taxon>Menispermoideae</taxon>
        <taxon>Cissampelideae</taxon>
        <taxon>Stephania</taxon>
    </lineage>
</organism>
<keyword evidence="4" id="KW-0964">Secreted</keyword>
<dbReference type="Gene3D" id="2.160.20.10">
    <property type="entry name" value="Single-stranded right-handed beta-helix, Pectin lyase-like"/>
    <property type="match status" value="1"/>
</dbReference>
<keyword evidence="3" id="KW-0134">Cell wall</keyword>
<name>A0AAP0KED1_9MAGN</name>
<gene>
    <name evidence="9" type="ORF">Scep_008412</name>
</gene>